<sequence>MAATAPKWAQKTIILPPQRRACHLVTPKIGSSNLHLFRQPLSQAKRPSGWIEENLILLDYGVLLKNQDLESLLLQHGLHPSLRQ</sequence>
<gene>
    <name evidence="1" type="ORF">L1049_008437</name>
</gene>
<accession>A0AAP0S9N1</accession>
<keyword evidence="2" id="KW-1185">Reference proteome</keyword>
<comment type="caution">
    <text evidence="1">The sequence shown here is derived from an EMBL/GenBank/DDBJ whole genome shotgun (WGS) entry which is preliminary data.</text>
</comment>
<dbReference type="AlphaFoldDB" id="A0AAP0S9N1"/>
<reference evidence="1 2" key="1">
    <citation type="journal article" date="2024" name="Plant J.">
        <title>Genome sequences and population genomics reveal climatic adaptation and genomic divergence between two closely related sweetgum species.</title>
        <authorList>
            <person name="Xu W.Q."/>
            <person name="Ren C.Q."/>
            <person name="Zhang X.Y."/>
            <person name="Comes H.P."/>
            <person name="Liu X.H."/>
            <person name="Li Y.G."/>
            <person name="Kettle C.J."/>
            <person name="Jalonen R."/>
            <person name="Gaisberger H."/>
            <person name="Ma Y.Z."/>
            <person name="Qiu Y.X."/>
        </authorList>
    </citation>
    <scope>NUCLEOTIDE SEQUENCE [LARGE SCALE GENOMIC DNA]</scope>
    <source>
        <strain evidence="1">Hangzhou</strain>
    </source>
</reference>
<evidence type="ECO:0000313" key="1">
    <source>
        <dbReference type="EMBL" id="KAK9290270.1"/>
    </source>
</evidence>
<evidence type="ECO:0000313" key="2">
    <source>
        <dbReference type="Proteomes" id="UP001415857"/>
    </source>
</evidence>
<protein>
    <submittedName>
        <fullName evidence="1">Uncharacterized protein</fullName>
    </submittedName>
</protein>
<proteinExistence type="predicted"/>
<name>A0AAP0S9N1_LIQFO</name>
<dbReference type="Proteomes" id="UP001415857">
    <property type="component" value="Unassembled WGS sequence"/>
</dbReference>
<organism evidence="1 2">
    <name type="scientific">Liquidambar formosana</name>
    <name type="common">Formosan gum</name>
    <dbReference type="NCBI Taxonomy" id="63359"/>
    <lineage>
        <taxon>Eukaryota</taxon>
        <taxon>Viridiplantae</taxon>
        <taxon>Streptophyta</taxon>
        <taxon>Embryophyta</taxon>
        <taxon>Tracheophyta</taxon>
        <taxon>Spermatophyta</taxon>
        <taxon>Magnoliopsida</taxon>
        <taxon>eudicotyledons</taxon>
        <taxon>Gunneridae</taxon>
        <taxon>Pentapetalae</taxon>
        <taxon>Saxifragales</taxon>
        <taxon>Altingiaceae</taxon>
        <taxon>Liquidambar</taxon>
    </lineage>
</organism>
<dbReference type="EMBL" id="JBBPBK010000002">
    <property type="protein sequence ID" value="KAK9290270.1"/>
    <property type="molecule type" value="Genomic_DNA"/>
</dbReference>